<proteinExistence type="predicted"/>
<dbReference type="Pfam" id="PF13551">
    <property type="entry name" value="HTH_29"/>
    <property type="match status" value="1"/>
</dbReference>
<dbReference type="EMBL" id="CP053564">
    <property type="protein sequence ID" value="QJY46711.1"/>
    <property type="molecule type" value="Genomic_DNA"/>
</dbReference>
<dbReference type="Proteomes" id="UP000505377">
    <property type="component" value="Chromosome"/>
</dbReference>
<dbReference type="KEGG" id="pbro:HOP40_13490"/>
<reference evidence="2 3" key="1">
    <citation type="submission" date="2020-05" db="EMBL/GenBank/DDBJ databases">
        <authorList>
            <person name="Mo P."/>
        </authorList>
    </citation>
    <scope>NUCLEOTIDE SEQUENCE [LARGE SCALE GENOMIC DNA]</scope>
    <source>
        <strain evidence="2 3">Gen01</strain>
    </source>
</reference>
<organism evidence="2 3">
    <name type="scientific">Pseudonocardia broussonetiae</name>
    <dbReference type="NCBI Taxonomy" id="2736640"/>
    <lineage>
        <taxon>Bacteria</taxon>
        <taxon>Bacillati</taxon>
        <taxon>Actinomycetota</taxon>
        <taxon>Actinomycetes</taxon>
        <taxon>Pseudonocardiales</taxon>
        <taxon>Pseudonocardiaceae</taxon>
        <taxon>Pseudonocardia</taxon>
    </lineage>
</organism>
<evidence type="ECO:0000313" key="2">
    <source>
        <dbReference type="EMBL" id="QJY46711.1"/>
    </source>
</evidence>
<evidence type="ECO:0000313" key="3">
    <source>
        <dbReference type="Proteomes" id="UP000505377"/>
    </source>
</evidence>
<feature type="compositionally biased region" description="Acidic residues" evidence="1">
    <location>
        <begin position="178"/>
        <end position="190"/>
    </location>
</feature>
<feature type="region of interest" description="Disordered" evidence="1">
    <location>
        <begin position="176"/>
        <end position="205"/>
    </location>
</feature>
<dbReference type="SUPFAM" id="SSF46689">
    <property type="entry name" value="Homeodomain-like"/>
    <property type="match status" value="1"/>
</dbReference>
<sequence>MRTTAPLRLGATDAAALRAWAETGSAGSSGARRARIVLLSAEGHGPAAIAAELGCSPGTVLTWRERYRSDGLPGLRDAPRAGRPVTVDPVAVVERTLRRPPPGTRRWSSRLLADHLGISNVAVAKVWRCWGLAPLDDGHVRLATRPPLDAVPAAFAALHADAAVAVLALLADDRADDDRADDDGADDAGIDDGPAPAPTPLRSRPRLGARFGGLDLGASADPPAGVLARLDAVPSARLRLLVSGATAPVEHWAALRGVPVHATAGGVEWARFVRVAAVLAGATADGAASVADLRRAVLDHVPGAPLRWSHGAGK</sequence>
<evidence type="ECO:0000256" key="1">
    <source>
        <dbReference type="SAM" id="MobiDB-lite"/>
    </source>
</evidence>
<dbReference type="RefSeq" id="WP_172158340.1">
    <property type="nucleotide sequence ID" value="NZ_CP053564.1"/>
</dbReference>
<accession>A0A6M6JK43</accession>
<gene>
    <name evidence="2" type="ORF">HOP40_13490</name>
</gene>
<dbReference type="AlphaFoldDB" id="A0A6M6JK43"/>
<protein>
    <submittedName>
        <fullName evidence="2">Helix-turn-helix domain containing protein</fullName>
    </submittedName>
</protein>
<keyword evidence="3" id="KW-1185">Reference proteome</keyword>
<dbReference type="InterPro" id="IPR009057">
    <property type="entry name" value="Homeodomain-like_sf"/>
</dbReference>
<name>A0A6M6JK43_9PSEU</name>